<dbReference type="Gene3D" id="3.40.50.720">
    <property type="entry name" value="NAD(P)-binding Rossmann-like Domain"/>
    <property type="match status" value="1"/>
</dbReference>
<dbReference type="SUPFAM" id="SSF51984">
    <property type="entry name" value="MurCD N-terminal domain"/>
    <property type="match status" value="1"/>
</dbReference>
<dbReference type="SUPFAM" id="SSF53623">
    <property type="entry name" value="MurD-like peptide ligases, catalytic domain"/>
    <property type="match status" value="1"/>
</dbReference>
<dbReference type="GO" id="GO:0008763">
    <property type="term" value="F:UDP-N-acetylmuramate-L-alanine ligase activity"/>
    <property type="evidence" value="ECO:0007669"/>
    <property type="project" value="UniProtKB-EC"/>
</dbReference>
<dbReference type="InterPro" id="IPR004101">
    <property type="entry name" value="Mur_ligase_C"/>
</dbReference>
<dbReference type="InterPro" id="IPR013221">
    <property type="entry name" value="Mur_ligase_cen"/>
</dbReference>
<dbReference type="InterPro" id="IPR036615">
    <property type="entry name" value="Mur_ligase_C_dom_sf"/>
</dbReference>
<dbReference type="PANTHER" id="PTHR43445:SF3">
    <property type="entry name" value="UDP-N-ACETYLMURAMATE--L-ALANINE LIGASE"/>
    <property type="match status" value="1"/>
</dbReference>
<comment type="caution">
    <text evidence="3">The sequence shown here is derived from an EMBL/GenBank/DDBJ whole genome shotgun (WGS) entry which is preliminary data.</text>
</comment>
<proteinExistence type="predicted"/>
<accession>A0ABS5QLG3</accession>
<organism evidence="3 4">
    <name type="scientific">Candidatus Vampirococcus lugosii</name>
    <dbReference type="NCBI Taxonomy" id="2789015"/>
    <lineage>
        <taxon>Bacteria</taxon>
        <taxon>Candidatus Absconditibacteriota</taxon>
        <taxon>Vampirococcus</taxon>
    </lineage>
</organism>
<dbReference type="InterPro" id="IPR036565">
    <property type="entry name" value="Mur-like_cat_sf"/>
</dbReference>
<evidence type="ECO:0000259" key="1">
    <source>
        <dbReference type="Pfam" id="PF02875"/>
    </source>
</evidence>
<keyword evidence="3" id="KW-0436">Ligase</keyword>
<reference evidence="3 4" key="1">
    <citation type="journal article" date="2021" name="Nat. Commun.">
        <title>Reductive evolution and unique predatory mode in the CPR bacterium Vampirococcus lugosii.</title>
        <authorList>
            <person name="Moreira D."/>
            <person name="Zivanovic Y."/>
            <person name="Lopez-Archilla A.I."/>
            <person name="Iniesto M."/>
            <person name="Lopez-Garcia P."/>
        </authorList>
    </citation>
    <scope>NUCLEOTIDE SEQUENCE [LARGE SCALE GENOMIC DNA]</scope>
    <source>
        <strain evidence="3">Chiprana</strain>
    </source>
</reference>
<dbReference type="SUPFAM" id="SSF53244">
    <property type="entry name" value="MurD-like peptide ligases, peptide-binding domain"/>
    <property type="match status" value="1"/>
</dbReference>
<feature type="domain" description="Mur ligase C-terminal" evidence="1">
    <location>
        <begin position="307"/>
        <end position="415"/>
    </location>
</feature>
<gene>
    <name evidence="3" type="ORF">VAMP_8n228</name>
</gene>
<dbReference type="Pfam" id="PF02875">
    <property type="entry name" value="Mur_ligase_C"/>
    <property type="match status" value="1"/>
</dbReference>
<dbReference type="EMBL" id="JAEDAM010000005">
    <property type="protein sequence ID" value="MBS8121566.1"/>
    <property type="molecule type" value="Genomic_DNA"/>
</dbReference>
<dbReference type="EC" id="6.3.2.8" evidence="3"/>
<evidence type="ECO:0000313" key="4">
    <source>
        <dbReference type="Proteomes" id="UP000680365"/>
    </source>
</evidence>
<evidence type="ECO:0000313" key="3">
    <source>
        <dbReference type="EMBL" id="MBS8121566.1"/>
    </source>
</evidence>
<evidence type="ECO:0000259" key="2">
    <source>
        <dbReference type="Pfam" id="PF08245"/>
    </source>
</evidence>
<dbReference type="PANTHER" id="PTHR43445">
    <property type="entry name" value="UDP-N-ACETYLMURAMATE--L-ALANINE LIGASE-RELATED"/>
    <property type="match status" value="1"/>
</dbReference>
<dbReference type="Proteomes" id="UP000680365">
    <property type="component" value="Unassembled WGS sequence"/>
</dbReference>
<protein>
    <submittedName>
        <fullName evidence="3">UDP-N-acetylmuramate-alanine ligase (MurC)</fullName>
        <ecNumber evidence="3">6.3.2.8</ecNumber>
    </submittedName>
</protein>
<dbReference type="Gene3D" id="3.90.190.20">
    <property type="entry name" value="Mur ligase, C-terminal domain"/>
    <property type="match status" value="1"/>
</dbReference>
<sequence>MNIIIVGAGGTGLNNIANLFFQFGYQNLICIDKYDSENTKKLVDKGIKTIIGHGKYEIQKEDIVIYSDAAENTKEVIDSKNMEFDFKKYHKNYSYFEFLGEISKFYKTISIAGTHGKSTSTAMCVYLAKKFCYDFGLGIVGASLNDFDNESFVIGEQNKDFLGQVINYITNNKQTYIDENLIKKFYMIVEADEFNEHFLYLDTYIAGITNIELDHVDVFKTQELYYKIFEDFTKKVNDKIFLSNEFDQEKINNKGTNIEENLINFENIRGEHNQKNGNLSTNIISYITSKDKKEIIQYLQKFGGIGRRAEYIGENKNGAKIYLDYGHHPNELNTTIEGFQNKFNNKNIKIIFQGHQSKRLIQFWEEFKNILKDKNCIVYKTYTARENEAEIISYGKKKGIKINCTKDLSTVFAKQINGFYTEKIKEYLDTYQKNDILIVFSAGDLHSKIKENI</sequence>
<dbReference type="Pfam" id="PF08245">
    <property type="entry name" value="Mur_ligase_M"/>
    <property type="match status" value="1"/>
</dbReference>
<feature type="domain" description="Mur ligase central" evidence="2">
    <location>
        <begin position="111"/>
        <end position="269"/>
    </location>
</feature>
<dbReference type="InterPro" id="IPR050061">
    <property type="entry name" value="MurCDEF_pg_biosynth"/>
</dbReference>
<dbReference type="Gene3D" id="3.40.1190.10">
    <property type="entry name" value="Mur-like, catalytic domain"/>
    <property type="match status" value="1"/>
</dbReference>
<name>A0ABS5QLG3_9BACT</name>
<dbReference type="RefSeq" id="WP_213348226.1">
    <property type="nucleotide sequence ID" value="NZ_JAEDAM010000005.1"/>
</dbReference>
<keyword evidence="4" id="KW-1185">Reference proteome</keyword>